<dbReference type="GO" id="GO:0016787">
    <property type="term" value="F:hydrolase activity"/>
    <property type="evidence" value="ECO:0007669"/>
    <property type="project" value="UniProtKB-KW"/>
</dbReference>
<evidence type="ECO:0000259" key="5">
    <source>
        <dbReference type="Pfam" id="PF00933"/>
    </source>
</evidence>
<dbReference type="Proteomes" id="UP001180087">
    <property type="component" value="Chromosome"/>
</dbReference>
<keyword evidence="3" id="KW-0326">Glycosidase</keyword>
<dbReference type="InterPro" id="IPR050226">
    <property type="entry name" value="NagZ_Beta-hexosaminidase"/>
</dbReference>
<organism evidence="6 7">
    <name type="scientific">Aciduricibacillus chroicocephali</name>
    <dbReference type="NCBI Taxonomy" id="3054939"/>
    <lineage>
        <taxon>Bacteria</taxon>
        <taxon>Bacillati</taxon>
        <taxon>Bacillota</taxon>
        <taxon>Bacilli</taxon>
        <taxon>Bacillales</taxon>
        <taxon>Bacillaceae</taxon>
        <taxon>Aciduricibacillus</taxon>
    </lineage>
</organism>
<dbReference type="EMBL" id="CP129113">
    <property type="protein sequence ID" value="WLV25403.1"/>
    <property type="molecule type" value="Genomic_DNA"/>
</dbReference>
<sequence>MRKKLKWISISIFILLALVRIAAYFIDLQSNEPAQPNRNEKTEVTNSVPKEQPENRSIPEIVKSEGTSKVRAKAIVDAMSLEEKVGQLFFVGFQSAEPDEQIRDLIKKRHIGNVILFDRNMQTKQQVKGLNDKLQKMAMDDNGLPLLIGVDQEGGDITRMRGQIDPIPSQQKLGKGSDETVLKTARHTGKELSEMGFNTNFAPVLDLSASDSRSFGTGPENAYRKGAAVIKGFNENGITGAVKHFPGNGRSSIDPHEDTSSVEVDAKELEKTDAFPFKKMIEEENPDSFFVMVTHIKYPAYDKERPASLSPVIMKDVLRKKFGYEGIIVTDDFEMGAVSKYYPYGEIGVKALEAGADLIMICHVYEHQTEMYDGVIKAVKNGTLPESRIDEAATRVIEHKLKISKDQSK</sequence>
<proteinExistence type="inferred from homology"/>
<evidence type="ECO:0000313" key="7">
    <source>
        <dbReference type="Proteomes" id="UP001180087"/>
    </source>
</evidence>
<evidence type="ECO:0000256" key="3">
    <source>
        <dbReference type="ARBA" id="ARBA00023295"/>
    </source>
</evidence>
<evidence type="ECO:0000256" key="1">
    <source>
        <dbReference type="ARBA" id="ARBA00005336"/>
    </source>
</evidence>
<dbReference type="Gene3D" id="3.20.20.300">
    <property type="entry name" value="Glycoside hydrolase, family 3, N-terminal domain"/>
    <property type="match status" value="1"/>
</dbReference>
<evidence type="ECO:0000313" key="6">
    <source>
        <dbReference type="EMBL" id="WLV25403.1"/>
    </source>
</evidence>
<dbReference type="SUPFAM" id="SSF51445">
    <property type="entry name" value="(Trans)glycosidases"/>
    <property type="match status" value="1"/>
</dbReference>
<dbReference type="RefSeq" id="WP_348029191.1">
    <property type="nucleotide sequence ID" value="NZ_CP129113.1"/>
</dbReference>
<dbReference type="PANTHER" id="PTHR30480:SF16">
    <property type="entry name" value="GLYCOSIDE HYDROLASE FAMILY 3 DOMAIN PROTEIN"/>
    <property type="match status" value="1"/>
</dbReference>
<dbReference type="Pfam" id="PF00933">
    <property type="entry name" value="Glyco_hydro_3"/>
    <property type="match status" value="1"/>
</dbReference>
<reference evidence="6" key="1">
    <citation type="submission" date="2023-06" db="EMBL/GenBank/DDBJ databases">
        <title>A Treasure from Seagulls: Isolation and Description of Aciduricobacillus qingdaonensis gen. nov., sp. nov., a Rare Obligately Uric Acid-utilizing Member in the Family Bacillaceae.</title>
        <authorList>
            <person name="Liu W."/>
            <person name="Wang B."/>
        </authorList>
    </citation>
    <scope>NUCLEOTIDE SEQUENCE</scope>
    <source>
        <strain evidence="6">44XB</strain>
    </source>
</reference>
<dbReference type="InterPro" id="IPR017853">
    <property type="entry name" value="GH"/>
</dbReference>
<dbReference type="PANTHER" id="PTHR30480">
    <property type="entry name" value="BETA-HEXOSAMINIDASE-RELATED"/>
    <property type="match status" value="1"/>
</dbReference>
<keyword evidence="2 6" id="KW-0378">Hydrolase</keyword>
<accession>A0ABY9KX92</accession>
<dbReference type="InterPro" id="IPR036962">
    <property type="entry name" value="Glyco_hydro_3_N_sf"/>
</dbReference>
<feature type="domain" description="Glycoside hydrolase family 3 N-terminal" evidence="5">
    <location>
        <begin position="81"/>
        <end position="397"/>
    </location>
</feature>
<name>A0ABY9KX92_9BACI</name>
<gene>
    <name evidence="6" type="ORF">QR721_04010</name>
</gene>
<feature type="region of interest" description="Disordered" evidence="4">
    <location>
        <begin position="32"/>
        <end position="63"/>
    </location>
</feature>
<dbReference type="InterPro" id="IPR001764">
    <property type="entry name" value="Glyco_hydro_3_N"/>
</dbReference>
<evidence type="ECO:0000256" key="2">
    <source>
        <dbReference type="ARBA" id="ARBA00022801"/>
    </source>
</evidence>
<comment type="similarity">
    <text evidence="1">Belongs to the glycosyl hydrolase 3 family.</text>
</comment>
<protein>
    <submittedName>
        <fullName evidence="6">Glycoside hydrolase family 3 N-terminal domain-containing protein</fullName>
    </submittedName>
</protein>
<evidence type="ECO:0000256" key="4">
    <source>
        <dbReference type="SAM" id="MobiDB-lite"/>
    </source>
</evidence>
<keyword evidence="7" id="KW-1185">Reference proteome</keyword>